<dbReference type="Proteomes" id="UP001303647">
    <property type="component" value="Unassembled WGS sequence"/>
</dbReference>
<dbReference type="InterPro" id="IPR052337">
    <property type="entry name" value="SAT4-like"/>
</dbReference>
<keyword evidence="3 7" id="KW-1133">Transmembrane helix</keyword>
<feature type="transmembrane region" description="Helical" evidence="7">
    <location>
        <begin position="108"/>
        <end position="125"/>
    </location>
</feature>
<evidence type="ECO:0000313" key="9">
    <source>
        <dbReference type="EMBL" id="KAK4247253.1"/>
    </source>
</evidence>
<protein>
    <recommendedName>
        <fullName evidence="8">Rhodopsin domain-containing protein</fullName>
    </recommendedName>
</protein>
<evidence type="ECO:0000256" key="3">
    <source>
        <dbReference type="ARBA" id="ARBA00022989"/>
    </source>
</evidence>
<evidence type="ECO:0000256" key="5">
    <source>
        <dbReference type="ARBA" id="ARBA00038359"/>
    </source>
</evidence>
<comment type="caution">
    <text evidence="9">The sequence shown here is derived from an EMBL/GenBank/DDBJ whole genome shotgun (WGS) entry which is preliminary data.</text>
</comment>
<reference evidence="9" key="2">
    <citation type="submission" date="2023-05" db="EMBL/GenBank/DDBJ databases">
        <authorList>
            <consortium name="Lawrence Berkeley National Laboratory"/>
            <person name="Steindorff A."/>
            <person name="Hensen N."/>
            <person name="Bonometti L."/>
            <person name="Westerberg I."/>
            <person name="Brannstrom I.O."/>
            <person name="Guillou S."/>
            <person name="Cros-Aarteil S."/>
            <person name="Calhoun S."/>
            <person name="Haridas S."/>
            <person name="Kuo A."/>
            <person name="Mondo S."/>
            <person name="Pangilinan J."/>
            <person name="Riley R."/>
            <person name="Labutti K."/>
            <person name="Andreopoulos B."/>
            <person name="Lipzen A."/>
            <person name="Chen C."/>
            <person name="Yanf M."/>
            <person name="Daum C."/>
            <person name="Ng V."/>
            <person name="Clum A."/>
            <person name="Ohm R."/>
            <person name="Martin F."/>
            <person name="Silar P."/>
            <person name="Natvig D."/>
            <person name="Lalanne C."/>
            <person name="Gautier V."/>
            <person name="Ament-Velasquez S.L."/>
            <person name="Kruys A."/>
            <person name="Hutchinson M.I."/>
            <person name="Powell A.J."/>
            <person name="Barry K."/>
            <person name="Miller A.N."/>
            <person name="Grigoriev I.V."/>
            <person name="Debuchy R."/>
            <person name="Gladieux P."/>
            <person name="Thoren M.H."/>
            <person name="Johannesson H."/>
        </authorList>
    </citation>
    <scope>NUCLEOTIDE SEQUENCE</scope>
    <source>
        <strain evidence="9">CBS 359.72</strain>
    </source>
</reference>
<dbReference type="EMBL" id="MU857657">
    <property type="protein sequence ID" value="KAK4247253.1"/>
    <property type="molecule type" value="Genomic_DNA"/>
</dbReference>
<comment type="similarity">
    <text evidence="5">Belongs to the SAT4 family.</text>
</comment>
<evidence type="ECO:0000259" key="8">
    <source>
        <dbReference type="Pfam" id="PF20684"/>
    </source>
</evidence>
<evidence type="ECO:0000256" key="1">
    <source>
        <dbReference type="ARBA" id="ARBA00004141"/>
    </source>
</evidence>
<dbReference type="InterPro" id="IPR049326">
    <property type="entry name" value="Rhodopsin_dom_fungi"/>
</dbReference>
<name>A0AAN7CUR9_9PEZI</name>
<evidence type="ECO:0000313" key="10">
    <source>
        <dbReference type="Proteomes" id="UP001303647"/>
    </source>
</evidence>
<feature type="region of interest" description="Disordered" evidence="6">
    <location>
        <begin position="328"/>
        <end position="363"/>
    </location>
</feature>
<dbReference type="AlphaFoldDB" id="A0AAN7CUR9"/>
<evidence type="ECO:0000256" key="6">
    <source>
        <dbReference type="SAM" id="MobiDB-lite"/>
    </source>
</evidence>
<keyword evidence="4 7" id="KW-0472">Membrane</keyword>
<dbReference type="GO" id="GO:0016020">
    <property type="term" value="C:membrane"/>
    <property type="evidence" value="ECO:0007669"/>
    <property type="project" value="UniProtKB-SubCell"/>
</dbReference>
<sequence>MGLYSPPPPARPFSEDKPTLLISWWITAMCAVIILLRLVGRYIRVETLFFEDKIAAAALIPLFLRMALVHPVFLYGTNNVLVDDAHPLTETEIRQRSIGSRLVLVSRIVQPAILWLFRAATVAFFDRLVGLSGRNAYTLLLRATRVALAVTFAAVVVADLAECGGNLALAWQVVPDPGARCRQGYAQLVVAAVGSALIDVLLVALPVPIVARSRLSLGRKVLLGALFCLHLPAAAVAIYRVPQVVREAGYQPTRSMWASAEVLVAAFAANALTIGTFVRDTGVKKKRFRYQPAREEVEEEGRVVVMMRSGGKGGSQTAAGAAAGVKNVSWDDPASSDDGGEHDETVRGHTAKATVTGRETEYSRATQDIVKEATGLDGRSRVVARTESLDSLIPRTRHEASTTDEGKVLKTTTIEVSVSSASEPGRYVDGEALDGLVLRPAEGVVTASAKGQTRGSSILLRNLESLPKVNVG</sequence>
<dbReference type="PANTHER" id="PTHR33048">
    <property type="entry name" value="PTH11-LIKE INTEGRAL MEMBRANE PROTEIN (AFU_ORTHOLOGUE AFUA_5G11245)"/>
    <property type="match status" value="1"/>
</dbReference>
<gene>
    <name evidence="9" type="ORF">C7999DRAFT_32335</name>
</gene>
<feature type="transmembrane region" description="Helical" evidence="7">
    <location>
        <begin position="146"/>
        <end position="173"/>
    </location>
</feature>
<evidence type="ECO:0000256" key="2">
    <source>
        <dbReference type="ARBA" id="ARBA00022692"/>
    </source>
</evidence>
<keyword evidence="10" id="KW-1185">Reference proteome</keyword>
<proteinExistence type="inferred from homology"/>
<evidence type="ECO:0000256" key="7">
    <source>
        <dbReference type="SAM" id="Phobius"/>
    </source>
</evidence>
<feature type="transmembrane region" description="Helical" evidence="7">
    <location>
        <begin position="256"/>
        <end position="278"/>
    </location>
</feature>
<accession>A0AAN7CUR9</accession>
<keyword evidence="2 7" id="KW-0812">Transmembrane</keyword>
<feature type="transmembrane region" description="Helical" evidence="7">
    <location>
        <begin position="185"/>
        <end position="209"/>
    </location>
</feature>
<feature type="transmembrane region" description="Helical" evidence="7">
    <location>
        <begin position="20"/>
        <end position="42"/>
    </location>
</feature>
<dbReference type="PANTHER" id="PTHR33048:SF19">
    <property type="entry name" value="MEMBRANE PROTEIN PTH11-LIKE, PUTATIVE (AFU_ORTHOLOGUE AFUA_1G14080)-RELATED"/>
    <property type="match status" value="1"/>
</dbReference>
<dbReference type="Pfam" id="PF20684">
    <property type="entry name" value="Fung_rhodopsin"/>
    <property type="match status" value="1"/>
</dbReference>
<organism evidence="9 10">
    <name type="scientific">Corynascus novoguineensis</name>
    <dbReference type="NCBI Taxonomy" id="1126955"/>
    <lineage>
        <taxon>Eukaryota</taxon>
        <taxon>Fungi</taxon>
        <taxon>Dikarya</taxon>
        <taxon>Ascomycota</taxon>
        <taxon>Pezizomycotina</taxon>
        <taxon>Sordariomycetes</taxon>
        <taxon>Sordariomycetidae</taxon>
        <taxon>Sordariales</taxon>
        <taxon>Chaetomiaceae</taxon>
        <taxon>Corynascus</taxon>
    </lineage>
</organism>
<evidence type="ECO:0000256" key="4">
    <source>
        <dbReference type="ARBA" id="ARBA00023136"/>
    </source>
</evidence>
<feature type="transmembrane region" description="Helical" evidence="7">
    <location>
        <begin position="221"/>
        <end position="241"/>
    </location>
</feature>
<feature type="domain" description="Rhodopsin" evidence="8">
    <location>
        <begin position="36"/>
        <end position="272"/>
    </location>
</feature>
<reference evidence="9" key="1">
    <citation type="journal article" date="2023" name="Mol. Phylogenet. Evol.">
        <title>Genome-scale phylogeny and comparative genomics of the fungal order Sordariales.</title>
        <authorList>
            <person name="Hensen N."/>
            <person name="Bonometti L."/>
            <person name="Westerberg I."/>
            <person name="Brannstrom I.O."/>
            <person name="Guillou S."/>
            <person name="Cros-Aarteil S."/>
            <person name="Calhoun S."/>
            <person name="Haridas S."/>
            <person name="Kuo A."/>
            <person name="Mondo S."/>
            <person name="Pangilinan J."/>
            <person name="Riley R."/>
            <person name="LaButti K."/>
            <person name="Andreopoulos B."/>
            <person name="Lipzen A."/>
            <person name="Chen C."/>
            <person name="Yan M."/>
            <person name="Daum C."/>
            <person name="Ng V."/>
            <person name="Clum A."/>
            <person name="Steindorff A."/>
            <person name="Ohm R.A."/>
            <person name="Martin F."/>
            <person name="Silar P."/>
            <person name="Natvig D.O."/>
            <person name="Lalanne C."/>
            <person name="Gautier V."/>
            <person name="Ament-Velasquez S.L."/>
            <person name="Kruys A."/>
            <person name="Hutchinson M.I."/>
            <person name="Powell A.J."/>
            <person name="Barry K."/>
            <person name="Miller A.N."/>
            <person name="Grigoriev I.V."/>
            <person name="Debuchy R."/>
            <person name="Gladieux P."/>
            <person name="Hiltunen Thoren M."/>
            <person name="Johannesson H."/>
        </authorList>
    </citation>
    <scope>NUCLEOTIDE SEQUENCE</scope>
    <source>
        <strain evidence="9">CBS 359.72</strain>
    </source>
</reference>
<feature type="transmembrane region" description="Helical" evidence="7">
    <location>
        <begin position="54"/>
        <end position="73"/>
    </location>
</feature>
<comment type="subcellular location">
    <subcellularLocation>
        <location evidence="1">Membrane</location>
        <topology evidence="1">Multi-pass membrane protein</topology>
    </subcellularLocation>
</comment>